<evidence type="ECO:0000313" key="9">
    <source>
        <dbReference type="Proteomes" id="UP000694388"/>
    </source>
</evidence>
<dbReference type="AlphaFoldDB" id="A0A8C4Q635"/>
<evidence type="ECO:0000256" key="4">
    <source>
        <dbReference type="PROSITE-ProRule" id="PRU00024"/>
    </source>
</evidence>
<dbReference type="Pfam" id="PF00643">
    <property type="entry name" value="zf-B_box"/>
    <property type="match status" value="1"/>
</dbReference>
<dbReference type="PANTHER" id="PTHR25462">
    <property type="entry name" value="BONUS, ISOFORM C-RELATED"/>
    <property type="match status" value="1"/>
</dbReference>
<name>A0A8C4Q635_EPTBU</name>
<proteinExistence type="predicted"/>
<dbReference type="GeneTree" id="ENSGT00940000165917"/>
<dbReference type="SUPFAM" id="SSF57845">
    <property type="entry name" value="B-box zinc-binding domain"/>
    <property type="match status" value="1"/>
</dbReference>
<reference evidence="8" key="1">
    <citation type="submission" date="2025-08" db="UniProtKB">
        <authorList>
            <consortium name="Ensembl"/>
        </authorList>
    </citation>
    <scope>IDENTIFICATION</scope>
</reference>
<dbReference type="PROSITE" id="PS50119">
    <property type="entry name" value="ZF_BBOX"/>
    <property type="match status" value="1"/>
</dbReference>
<evidence type="ECO:0000256" key="5">
    <source>
        <dbReference type="SAM" id="Phobius"/>
    </source>
</evidence>
<organism evidence="8 9">
    <name type="scientific">Eptatretus burgeri</name>
    <name type="common">Inshore hagfish</name>
    <dbReference type="NCBI Taxonomy" id="7764"/>
    <lineage>
        <taxon>Eukaryota</taxon>
        <taxon>Metazoa</taxon>
        <taxon>Chordata</taxon>
        <taxon>Craniata</taxon>
        <taxon>Vertebrata</taxon>
        <taxon>Cyclostomata</taxon>
        <taxon>Myxini</taxon>
        <taxon>Myxiniformes</taxon>
        <taxon>Myxinidae</taxon>
        <taxon>Eptatretinae</taxon>
        <taxon>Eptatretus</taxon>
    </lineage>
</organism>
<dbReference type="GO" id="GO:0006513">
    <property type="term" value="P:protein monoubiquitination"/>
    <property type="evidence" value="ECO:0007669"/>
    <property type="project" value="TreeGrafter"/>
</dbReference>
<dbReference type="InterPro" id="IPR017907">
    <property type="entry name" value="Znf_RING_CS"/>
</dbReference>
<evidence type="ECO:0000259" key="7">
    <source>
        <dbReference type="PROSITE" id="PS50119"/>
    </source>
</evidence>
<dbReference type="GO" id="GO:0061630">
    <property type="term" value="F:ubiquitin protein ligase activity"/>
    <property type="evidence" value="ECO:0007669"/>
    <property type="project" value="TreeGrafter"/>
</dbReference>
<dbReference type="Gene3D" id="3.30.40.10">
    <property type="entry name" value="Zinc/RING finger domain, C3HC4 (zinc finger)"/>
    <property type="match status" value="1"/>
</dbReference>
<keyword evidence="3" id="KW-0862">Zinc</keyword>
<keyword evidence="5" id="KW-0472">Membrane</keyword>
<dbReference type="PANTHER" id="PTHR25462:SF229">
    <property type="entry name" value="TRANSCRIPTION INTERMEDIARY FACTOR 1-BETA"/>
    <property type="match status" value="1"/>
</dbReference>
<keyword evidence="9" id="KW-1185">Reference proteome</keyword>
<dbReference type="InterPro" id="IPR001841">
    <property type="entry name" value="Znf_RING"/>
</dbReference>
<keyword evidence="5" id="KW-0812">Transmembrane</keyword>
<protein>
    <recommendedName>
        <fullName evidence="10">RING-type domain-containing protein</fullName>
    </recommendedName>
</protein>
<evidence type="ECO:0000256" key="2">
    <source>
        <dbReference type="ARBA" id="ARBA00022771"/>
    </source>
</evidence>
<dbReference type="PROSITE" id="PS00518">
    <property type="entry name" value="ZF_RING_1"/>
    <property type="match status" value="1"/>
</dbReference>
<dbReference type="InterPro" id="IPR047153">
    <property type="entry name" value="TRIM45/56/19-like"/>
</dbReference>
<dbReference type="Proteomes" id="UP000694388">
    <property type="component" value="Unplaced"/>
</dbReference>
<keyword evidence="5" id="KW-1133">Transmembrane helix</keyword>
<dbReference type="InterPro" id="IPR027370">
    <property type="entry name" value="Znf-RING_euk"/>
</dbReference>
<evidence type="ECO:0000313" key="8">
    <source>
        <dbReference type="Ensembl" id="ENSEBUP00000010404.1"/>
    </source>
</evidence>
<feature type="transmembrane region" description="Helical" evidence="5">
    <location>
        <begin position="357"/>
        <end position="378"/>
    </location>
</feature>
<feature type="domain" description="RING-type" evidence="6">
    <location>
        <begin position="10"/>
        <end position="61"/>
    </location>
</feature>
<dbReference type="Ensembl" id="ENSEBUT00000010951.1">
    <property type="protein sequence ID" value="ENSEBUP00000010404.1"/>
    <property type="gene ID" value="ENSEBUG00000006696.1"/>
</dbReference>
<evidence type="ECO:0000256" key="1">
    <source>
        <dbReference type="ARBA" id="ARBA00022723"/>
    </source>
</evidence>
<evidence type="ECO:0000259" key="6">
    <source>
        <dbReference type="PROSITE" id="PS50089"/>
    </source>
</evidence>
<feature type="domain" description="B box-type" evidence="7">
    <location>
        <begin position="90"/>
        <end position="144"/>
    </location>
</feature>
<dbReference type="Gene3D" id="3.30.160.60">
    <property type="entry name" value="Classic Zinc Finger"/>
    <property type="match status" value="1"/>
</dbReference>
<dbReference type="GO" id="GO:0008270">
    <property type="term" value="F:zinc ion binding"/>
    <property type="evidence" value="ECO:0007669"/>
    <property type="project" value="UniProtKB-KW"/>
</dbReference>
<sequence length="443" mass="48997">MEGLEDDLTCPVCFSVLCDPRSLPCAHTFCSRCLDALLVRAAPRRKGLLIRGFASRCPTCQRTFQASRARDLPVNYALSAVLETFTRQRADAETCKDHGGQPQTLHCLQCHGPICLRCIAPTGRHAGHQFDTPAGAREHERLSLVSLAEALRNGPRWKAVEPRRARMNAENSLVTRALDEVEHQVAAEFRALGRELEALGEEIAALYTHMHTEVAAAYSADTAELNSLLMQRERMLRRYEDFQSQPDTSVYLRSVGTMRAEMESLARTALPPVIVAQIPAAAHARRLSQWATRARNLLSEAPLPPRSFTRRKVLGPYPSQSHLGRLQLVAQALAYTSVASTLAVIVLALAGGNYATVWWIALFIASGAALGLTSLWSWTQGSLRSSGTQASLLSFCLEGPSILPEIKERSVWLARAVIMKIRQETDTALGWFKHLCESWGSYR</sequence>
<keyword evidence="2 4" id="KW-0863">Zinc-finger</keyword>
<evidence type="ECO:0008006" key="10">
    <source>
        <dbReference type="Google" id="ProtNLM"/>
    </source>
</evidence>
<keyword evidence="1" id="KW-0479">Metal-binding</keyword>
<dbReference type="InterPro" id="IPR000315">
    <property type="entry name" value="Znf_B-box"/>
</dbReference>
<dbReference type="SUPFAM" id="SSF57850">
    <property type="entry name" value="RING/U-box"/>
    <property type="match status" value="1"/>
</dbReference>
<dbReference type="SMART" id="SM00184">
    <property type="entry name" value="RING"/>
    <property type="match status" value="1"/>
</dbReference>
<feature type="transmembrane region" description="Helical" evidence="5">
    <location>
        <begin position="332"/>
        <end position="351"/>
    </location>
</feature>
<dbReference type="InterPro" id="IPR013083">
    <property type="entry name" value="Znf_RING/FYVE/PHD"/>
</dbReference>
<dbReference type="Pfam" id="PF13445">
    <property type="entry name" value="zf-RING_UBOX"/>
    <property type="match status" value="1"/>
</dbReference>
<reference evidence="8" key="2">
    <citation type="submission" date="2025-09" db="UniProtKB">
        <authorList>
            <consortium name="Ensembl"/>
        </authorList>
    </citation>
    <scope>IDENTIFICATION</scope>
</reference>
<accession>A0A8C4Q635</accession>
<dbReference type="PROSITE" id="PS50089">
    <property type="entry name" value="ZF_RING_2"/>
    <property type="match status" value="1"/>
</dbReference>
<evidence type="ECO:0000256" key="3">
    <source>
        <dbReference type="ARBA" id="ARBA00022833"/>
    </source>
</evidence>